<gene>
    <name evidence="1" type="ORF">QN216_03505</name>
</gene>
<evidence type="ECO:0000313" key="1">
    <source>
        <dbReference type="EMBL" id="XDS49341.1"/>
    </source>
</evidence>
<dbReference type="EMBL" id="CP129682">
    <property type="protein sequence ID" value="XDS49341.1"/>
    <property type="molecule type" value="Genomic_DNA"/>
</dbReference>
<protein>
    <submittedName>
        <fullName evidence="1">Uncharacterized protein</fullName>
    </submittedName>
</protein>
<proteinExistence type="predicted"/>
<organism evidence="1">
    <name type="scientific">Bifidobacterium fermentum</name>
    <dbReference type="NCBI Taxonomy" id="3059035"/>
    <lineage>
        <taxon>Bacteria</taxon>
        <taxon>Bacillati</taxon>
        <taxon>Actinomycetota</taxon>
        <taxon>Actinomycetes</taxon>
        <taxon>Bifidobacteriales</taxon>
        <taxon>Bifidobacteriaceae</taxon>
        <taxon>Bifidobacterium</taxon>
    </lineage>
</organism>
<accession>A0AB39UJZ4</accession>
<dbReference type="AlphaFoldDB" id="A0AB39UJZ4"/>
<reference evidence="1" key="1">
    <citation type="submission" date="2023-07" db="EMBL/GenBank/DDBJ databases">
        <title>Bifidobacterium aquikefiriaerophilum sp. nov. and Bifidobacterium eccum sp. nov., isolated from water kefir.</title>
        <authorList>
            <person name="Breselge S."/>
            <person name="Bellassi P."/>
            <person name="Barcenilla C."/>
            <person name="Alvarez-Ordonez A."/>
            <person name="Morelli L."/>
            <person name="Cotter P.D."/>
        </authorList>
    </citation>
    <scope>NUCLEOTIDE SEQUENCE</scope>
    <source>
        <strain evidence="1">WK013_4_14</strain>
    </source>
</reference>
<sequence>MDVISILLMSDRSKVFSHTVAMTGKEFFHPSPRGRGQSTIVHAGQGSASRCKDKGLSHRTVTYDVLGHECTDERVPGAGRVPGIDVEGGNVESAIRGIDGAYATRSLGQDDDPRKVPPHEFDFVIDLVASRTGPDSFLTWCEDIDVVE</sequence>
<name>A0AB39UJZ4_9BIFI</name>